<dbReference type="Pfam" id="PF02687">
    <property type="entry name" value="FtsX"/>
    <property type="match status" value="1"/>
</dbReference>
<dbReference type="InterPro" id="IPR025857">
    <property type="entry name" value="MacB_PCD"/>
</dbReference>
<sequence length="417" mass="45606">MRYEVLVGLRYTRSRKRAQGRNRFISFISLVSMIGTGLGVAALIVVLSVMNGFQEELRTRILGVASHVQVVGYEGEIEDWPQVADEAMRHPDVLASAPYVQEQGMLAFDQEVRGTMVRGVLPAEEDGVADFSQYMRAGSLQALEAGRFGVVLGRDLAFALRAELGDKITLIAPQGLVTPAAVMPRVRQFEIVGIFDAGMYEYDSGLALIHMRDAQALYRLGEGVSGVRLKLDDLFAAPRVVRELASMISAPAYVTDWTRSHANFFRAVQLEKTMMTIILFLIVAVAAFNIVSTLVMAVQEKNADIAILRTLGASPRSIMSIFVLQGAIIGVVGLVGGTLGGLLLATNLDIVIPWLETVTGATLWNKEIYYIKELPSKVLPADVLTIVSLSFVLTLVATLYPSWRASRVNPAEALRYE</sequence>
<gene>
    <name evidence="11" type="ORF">C0099_09265</name>
</gene>
<dbReference type="NCBIfam" id="TIGR02212">
    <property type="entry name" value="lolCE"/>
    <property type="match status" value="1"/>
</dbReference>
<reference evidence="11 12" key="1">
    <citation type="submission" date="2018-01" db="EMBL/GenBank/DDBJ databases">
        <authorList>
            <person name="Fu G.-Y."/>
        </authorList>
    </citation>
    <scope>NUCLEOTIDE SEQUENCE [LARGE SCALE GENOMIC DNA]</scope>
    <source>
        <strain evidence="11 12">SY39</strain>
    </source>
</reference>
<dbReference type="GO" id="GO:0042953">
    <property type="term" value="P:lipoprotein transport"/>
    <property type="evidence" value="ECO:0007669"/>
    <property type="project" value="InterPro"/>
</dbReference>
<protein>
    <submittedName>
        <fullName evidence="11">Lipoprotein-releasing system transmembrane subunit LolC</fullName>
    </submittedName>
</protein>
<dbReference type="RefSeq" id="WP_102247176.1">
    <property type="nucleotide sequence ID" value="NZ_CP025682.1"/>
</dbReference>
<keyword evidence="12" id="KW-1185">Reference proteome</keyword>
<feature type="transmembrane region" description="Helical" evidence="8">
    <location>
        <begin position="24"/>
        <end position="50"/>
    </location>
</feature>
<dbReference type="AlphaFoldDB" id="A0A2I6S762"/>
<dbReference type="OrthoDB" id="9808461at2"/>
<evidence type="ECO:0000256" key="6">
    <source>
        <dbReference type="ARBA" id="ARBA00022989"/>
    </source>
</evidence>
<keyword evidence="11" id="KW-0449">Lipoprotein</keyword>
<comment type="subcellular location">
    <subcellularLocation>
        <location evidence="1">Cell membrane</location>
        <topology evidence="1">Multi-pass membrane protein</topology>
    </subcellularLocation>
</comment>
<evidence type="ECO:0000256" key="1">
    <source>
        <dbReference type="ARBA" id="ARBA00004651"/>
    </source>
</evidence>
<dbReference type="InterPro" id="IPR003838">
    <property type="entry name" value="ABC3_permease_C"/>
</dbReference>
<proteinExistence type="inferred from homology"/>
<evidence type="ECO:0000256" key="7">
    <source>
        <dbReference type="ARBA" id="ARBA00023136"/>
    </source>
</evidence>
<comment type="similarity">
    <text evidence="2">Belongs to the ABC-4 integral membrane protein family. LolC/E subfamily.</text>
</comment>
<evidence type="ECO:0000256" key="2">
    <source>
        <dbReference type="ARBA" id="ARBA00005236"/>
    </source>
</evidence>
<dbReference type="Pfam" id="PF12704">
    <property type="entry name" value="MacB_PCD"/>
    <property type="match status" value="1"/>
</dbReference>
<feature type="transmembrane region" description="Helical" evidence="8">
    <location>
        <begin position="319"/>
        <end position="345"/>
    </location>
</feature>
<dbReference type="InterPro" id="IPR011925">
    <property type="entry name" value="LolCE_TM"/>
</dbReference>
<accession>A0A2I6S762</accession>
<evidence type="ECO:0000313" key="12">
    <source>
        <dbReference type="Proteomes" id="UP000242205"/>
    </source>
</evidence>
<keyword evidence="4" id="KW-1003">Cell membrane</keyword>
<keyword evidence="5 8" id="KW-0812">Transmembrane</keyword>
<dbReference type="InterPro" id="IPR051447">
    <property type="entry name" value="Lipoprotein-release_system"/>
</dbReference>
<feature type="transmembrane region" description="Helical" evidence="8">
    <location>
        <begin position="274"/>
        <end position="298"/>
    </location>
</feature>
<name>A0A2I6S762_9RHOO</name>
<feature type="domain" description="ABC3 transporter permease C-terminal" evidence="9">
    <location>
        <begin position="277"/>
        <end position="410"/>
    </location>
</feature>
<feature type="transmembrane region" description="Helical" evidence="8">
    <location>
        <begin position="383"/>
        <end position="400"/>
    </location>
</feature>
<keyword evidence="3" id="KW-0813">Transport</keyword>
<evidence type="ECO:0000256" key="5">
    <source>
        <dbReference type="ARBA" id="ARBA00022692"/>
    </source>
</evidence>
<evidence type="ECO:0000259" key="10">
    <source>
        <dbReference type="Pfam" id="PF12704"/>
    </source>
</evidence>
<dbReference type="Proteomes" id="UP000242205">
    <property type="component" value="Chromosome"/>
</dbReference>
<dbReference type="GO" id="GO:0044874">
    <property type="term" value="P:lipoprotein localization to outer membrane"/>
    <property type="evidence" value="ECO:0007669"/>
    <property type="project" value="TreeGrafter"/>
</dbReference>
<evidence type="ECO:0000256" key="3">
    <source>
        <dbReference type="ARBA" id="ARBA00022448"/>
    </source>
</evidence>
<dbReference type="PANTHER" id="PTHR30489:SF0">
    <property type="entry name" value="LIPOPROTEIN-RELEASING SYSTEM TRANSMEMBRANE PROTEIN LOLE"/>
    <property type="match status" value="1"/>
</dbReference>
<feature type="domain" description="MacB-like periplasmic core" evidence="10">
    <location>
        <begin position="29"/>
        <end position="244"/>
    </location>
</feature>
<keyword evidence="6 8" id="KW-1133">Transmembrane helix</keyword>
<evidence type="ECO:0000259" key="9">
    <source>
        <dbReference type="Pfam" id="PF02687"/>
    </source>
</evidence>
<dbReference type="GO" id="GO:0098797">
    <property type="term" value="C:plasma membrane protein complex"/>
    <property type="evidence" value="ECO:0007669"/>
    <property type="project" value="TreeGrafter"/>
</dbReference>
<dbReference type="KEGG" id="atw:C0099_09265"/>
<keyword evidence="7 8" id="KW-0472">Membrane</keyword>
<dbReference type="EMBL" id="CP025682">
    <property type="protein sequence ID" value="AUN95110.1"/>
    <property type="molecule type" value="Genomic_DNA"/>
</dbReference>
<evidence type="ECO:0000256" key="4">
    <source>
        <dbReference type="ARBA" id="ARBA00022475"/>
    </source>
</evidence>
<evidence type="ECO:0000313" key="11">
    <source>
        <dbReference type="EMBL" id="AUN95110.1"/>
    </source>
</evidence>
<organism evidence="11 12">
    <name type="scientific">Pseudazoarcus pumilus</name>
    <dbReference type="NCBI Taxonomy" id="2067960"/>
    <lineage>
        <taxon>Bacteria</taxon>
        <taxon>Pseudomonadati</taxon>
        <taxon>Pseudomonadota</taxon>
        <taxon>Betaproteobacteria</taxon>
        <taxon>Rhodocyclales</taxon>
        <taxon>Zoogloeaceae</taxon>
        <taxon>Pseudazoarcus</taxon>
    </lineage>
</organism>
<dbReference type="PANTHER" id="PTHR30489">
    <property type="entry name" value="LIPOPROTEIN-RELEASING SYSTEM TRANSMEMBRANE PROTEIN LOLE"/>
    <property type="match status" value="1"/>
</dbReference>
<evidence type="ECO:0000256" key="8">
    <source>
        <dbReference type="SAM" id="Phobius"/>
    </source>
</evidence>